<dbReference type="STRING" id="728005.SAMN04488059_10926"/>
<dbReference type="Pfam" id="PF01042">
    <property type="entry name" value="Ribonuc_L-PSP"/>
    <property type="match status" value="1"/>
</dbReference>
<sequence length="159" mass="17462">MRDSYLATNDYMAVRALPLKHYRIGMSVMSQLLHHIIASGPRPVAPFSHAVEADGWIFVTGQMPTNPAVPDAPLPDGIEAQIRRVVENLKLVLGGIGLGLEHVTMVRIYLTHFERDYAALNILWPEFFEVGKLPARTTVGVTALAVGALVEIDLVAKRP</sequence>
<organism evidence="1 2">
    <name type="scientific">Devosia psychrophila</name>
    <dbReference type="NCBI Taxonomy" id="728005"/>
    <lineage>
        <taxon>Bacteria</taxon>
        <taxon>Pseudomonadati</taxon>
        <taxon>Pseudomonadota</taxon>
        <taxon>Alphaproteobacteria</taxon>
        <taxon>Hyphomicrobiales</taxon>
        <taxon>Devosiaceae</taxon>
        <taxon>Devosia</taxon>
    </lineage>
</organism>
<dbReference type="AlphaFoldDB" id="A0A1I1LI23"/>
<reference evidence="1 2" key="1">
    <citation type="submission" date="2016-10" db="EMBL/GenBank/DDBJ databases">
        <authorList>
            <person name="de Groot N.N."/>
        </authorList>
    </citation>
    <scope>NUCLEOTIDE SEQUENCE [LARGE SCALE GENOMIC DNA]</scope>
    <source>
        <strain evidence="1 2">CGMCC 1.10210</strain>
    </source>
</reference>
<evidence type="ECO:0000313" key="2">
    <source>
        <dbReference type="Proteomes" id="UP000182258"/>
    </source>
</evidence>
<dbReference type="EMBL" id="FOMB01000009">
    <property type="protein sequence ID" value="SFC69140.1"/>
    <property type="molecule type" value="Genomic_DNA"/>
</dbReference>
<dbReference type="GO" id="GO:0019239">
    <property type="term" value="F:deaminase activity"/>
    <property type="evidence" value="ECO:0007669"/>
    <property type="project" value="TreeGrafter"/>
</dbReference>
<dbReference type="SUPFAM" id="SSF55298">
    <property type="entry name" value="YjgF-like"/>
    <property type="match status" value="1"/>
</dbReference>
<dbReference type="Gene3D" id="3.30.1330.40">
    <property type="entry name" value="RutC-like"/>
    <property type="match status" value="1"/>
</dbReference>
<proteinExistence type="predicted"/>
<evidence type="ECO:0000313" key="1">
    <source>
        <dbReference type="EMBL" id="SFC69140.1"/>
    </source>
</evidence>
<protein>
    <submittedName>
        <fullName evidence="1">Enamine deaminase RidA, house cleaning of reactive enamine intermediates, YjgF/YER057c/UK114 family</fullName>
    </submittedName>
</protein>
<name>A0A1I1LI23_9HYPH</name>
<dbReference type="Proteomes" id="UP000182258">
    <property type="component" value="Unassembled WGS sequence"/>
</dbReference>
<accession>A0A1I1LI23</accession>
<dbReference type="InterPro" id="IPR035959">
    <property type="entry name" value="RutC-like_sf"/>
</dbReference>
<dbReference type="CDD" id="cd00448">
    <property type="entry name" value="YjgF_YER057c_UK114_family"/>
    <property type="match status" value="1"/>
</dbReference>
<dbReference type="GO" id="GO:0005829">
    <property type="term" value="C:cytosol"/>
    <property type="evidence" value="ECO:0007669"/>
    <property type="project" value="TreeGrafter"/>
</dbReference>
<dbReference type="InterPro" id="IPR006175">
    <property type="entry name" value="YjgF/YER057c/UK114"/>
</dbReference>
<gene>
    <name evidence="1" type="ORF">SAMN04488059_10926</name>
</gene>
<dbReference type="PANTHER" id="PTHR11803:SF39">
    <property type="entry name" value="2-IMINOBUTANOATE_2-IMINOPROPANOATE DEAMINASE"/>
    <property type="match status" value="1"/>
</dbReference>
<dbReference type="PANTHER" id="PTHR11803">
    <property type="entry name" value="2-IMINOBUTANOATE/2-IMINOPROPANOATE DEAMINASE RIDA"/>
    <property type="match status" value="1"/>
</dbReference>